<organism evidence="1 2">
    <name type="scientific">Agrobacterium tumefaciens</name>
    <dbReference type="NCBI Taxonomy" id="358"/>
    <lineage>
        <taxon>Bacteria</taxon>
        <taxon>Pseudomonadati</taxon>
        <taxon>Pseudomonadota</taxon>
        <taxon>Alphaproteobacteria</taxon>
        <taxon>Hyphomicrobiales</taxon>
        <taxon>Rhizobiaceae</taxon>
        <taxon>Rhizobium/Agrobacterium group</taxon>
        <taxon>Agrobacterium</taxon>
        <taxon>Agrobacterium tumefaciens complex</taxon>
    </lineage>
</organism>
<sequence length="165" mass="18534">MNTITLFVQVEGSEAIELIEFPHAATPTDLIRIVSERGLSEDIRGDAHVFLEESEDALEIDVLLKDQGIKHHDRIIVHRCRHIEVTLGFNARTEHRKFNPAATVGRVKRWFVKEIGMKPVDASEHVLQIAGTSRRPDQDVPIGTLAPKGTCSLEFTLVPRKRVEG</sequence>
<gene>
    <name evidence="1" type="ORF">At1D1609_49090</name>
</gene>
<name>A0A2L2LKW6_AGRTU</name>
<evidence type="ECO:0000313" key="2">
    <source>
        <dbReference type="Proteomes" id="UP000237717"/>
    </source>
</evidence>
<dbReference type="AlphaFoldDB" id="A0A2L2LKW6"/>
<dbReference type="EMBL" id="CP026925">
    <property type="protein sequence ID" value="AVH44949.1"/>
    <property type="molecule type" value="Genomic_DNA"/>
</dbReference>
<reference evidence="1 2" key="1">
    <citation type="submission" date="2018-02" db="EMBL/GenBank/DDBJ databases">
        <title>Complete genome sequence of Agrobacterium tumefaciens 1D1609.</title>
        <authorList>
            <person name="Cho S.-T."/>
            <person name="Haryono M."/>
            <person name="Chang H.-H."/>
            <person name="Santos M.N."/>
            <person name="Lai E.-M."/>
            <person name="Kuo C.-H."/>
        </authorList>
    </citation>
    <scope>NUCLEOTIDE SEQUENCE [LARGE SCALE GENOMIC DNA]</scope>
    <source>
        <strain evidence="1 2">1D1609</strain>
    </source>
</reference>
<dbReference type="RefSeq" id="WP_104680078.1">
    <property type="nucleotide sequence ID" value="NZ_CP026925.1"/>
</dbReference>
<evidence type="ECO:0008006" key="3">
    <source>
        <dbReference type="Google" id="ProtNLM"/>
    </source>
</evidence>
<accession>A0A2L2LKW6</accession>
<proteinExistence type="predicted"/>
<dbReference type="Proteomes" id="UP000237717">
    <property type="component" value="Chromosome II"/>
</dbReference>
<protein>
    <recommendedName>
        <fullName evidence="3">Multi-ubiquitin domain-containing protein</fullName>
    </recommendedName>
</protein>
<evidence type="ECO:0000313" key="1">
    <source>
        <dbReference type="EMBL" id="AVH44949.1"/>
    </source>
</evidence>